<keyword evidence="2" id="KW-1185">Reference proteome</keyword>
<dbReference type="SUPFAM" id="SSF55785">
    <property type="entry name" value="PYP-like sensor domain (PAS domain)"/>
    <property type="match status" value="1"/>
</dbReference>
<dbReference type="EMBL" id="BPQV01000004">
    <property type="protein sequence ID" value="GJE26805.1"/>
    <property type="molecule type" value="Genomic_DNA"/>
</dbReference>
<dbReference type="InterPro" id="IPR035965">
    <property type="entry name" value="PAS-like_dom_sf"/>
</dbReference>
<protein>
    <recommendedName>
        <fullName evidence="3">PAS domain-containing protein</fullName>
    </recommendedName>
</protein>
<dbReference type="Gene3D" id="2.10.70.100">
    <property type="match status" value="1"/>
</dbReference>
<proteinExistence type="predicted"/>
<accession>A0ABQ4T570</accession>
<evidence type="ECO:0000313" key="1">
    <source>
        <dbReference type="EMBL" id="GJE26805.1"/>
    </source>
</evidence>
<name>A0ABQ4T570_METOR</name>
<gene>
    <name evidence="1" type="ORF">LKMONMHP_1657</name>
</gene>
<dbReference type="Gene3D" id="3.30.450.20">
    <property type="entry name" value="PAS domain"/>
    <property type="match status" value="1"/>
</dbReference>
<dbReference type="RefSeq" id="WP_238310672.1">
    <property type="nucleotide sequence ID" value="NZ_BPQV01000004.1"/>
</dbReference>
<comment type="caution">
    <text evidence="1">The sequence shown here is derived from an EMBL/GenBank/DDBJ whole genome shotgun (WGS) entry which is preliminary data.</text>
</comment>
<sequence length="180" mass="19192">MLSAALTAAGFVGTWDWNVSAGEVVLDDGAAALLMGDAALAGRSLPLEASIVRVHPADRDRIVPAILAAGREGGDFSLSFRVALPCGAVRRLLDRGQVARQADGSLRGFGTLLDITENPLGVVEPRTSDPLETAGELCALLRQTFAQAGGFRLKVLVDMLRIEIERERERAALRQRPGLH</sequence>
<reference evidence="1" key="2">
    <citation type="submission" date="2021-08" db="EMBL/GenBank/DDBJ databases">
        <authorList>
            <person name="Tani A."/>
            <person name="Ola A."/>
            <person name="Ogura Y."/>
            <person name="Katsura K."/>
            <person name="Hayashi T."/>
        </authorList>
    </citation>
    <scope>NUCLEOTIDE SEQUENCE</scope>
    <source>
        <strain evidence="1">NBRC 15689</strain>
    </source>
</reference>
<evidence type="ECO:0000313" key="2">
    <source>
        <dbReference type="Proteomes" id="UP001055156"/>
    </source>
</evidence>
<reference evidence="1" key="1">
    <citation type="journal article" date="2021" name="Front. Microbiol.">
        <title>Comprehensive Comparative Genomics and Phenotyping of Methylobacterium Species.</title>
        <authorList>
            <person name="Alessa O."/>
            <person name="Ogura Y."/>
            <person name="Fujitani Y."/>
            <person name="Takami H."/>
            <person name="Hayashi T."/>
            <person name="Sahin N."/>
            <person name="Tani A."/>
        </authorList>
    </citation>
    <scope>NUCLEOTIDE SEQUENCE</scope>
    <source>
        <strain evidence="1">NBRC 15689</strain>
    </source>
</reference>
<organism evidence="1 2">
    <name type="scientific">Methylobacterium organophilum</name>
    <dbReference type="NCBI Taxonomy" id="410"/>
    <lineage>
        <taxon>Bacteria</taxon>
        <taxon>Pseudomonadati</taxon>
        <taxon>Pseudomonadota</taxon>
        <taxon>Alphaproteobacteria</taxon>
        <taxon>Hyphomicrobiales</taxon>
        <taxon>Methylobacteriaceae</taxon>
        <taxon>Methylobacterium</taxon>
    </lineage>
</organism>
<dbReference type="Proteomes" id="UP001055156">
    <property type="component" value="Unassembled WGS sequence"/>
</dbReference>
<evidence type="ECO:0008006" key="3">
    <source>
        <dbReference type="Google" id="ProtNLM"/>
    </source>
</evidence>